<feature type="chain" id="PRO_5024353468" description="T9SS type A sorting domain-containing protein" evidence="1">
    <location>
        <begin position="29"/>
        <end position="135"/>
    </location>
</feature>
<sequence length="135" mass="14575">MKTLIQTAPRLALLAACLGLGVSQPAHAQSASRPQPVCIDQVGPFTYLVRVSNPTRQPGELQVVNMSNKKLLYQHNSRGIVFGNLLNVGALADGQYAFLVKVGKQTYNYTLDIHSTYDRVSRLGSVSTTAMAVAD</sequence>
<dbReference type="Proteomes" id="UP000305517">
    <property type="component" value="Unassembled WGS sequence"/>
</dbReference>
<accession>A0A5R8WHW3</accession>
<evidence type="ECO:0000313" key="3">
    <source>
        <dbReference type="Proteomes" id="UP000305517"/>
    </source>
</evidence>
<keyword evidence="3" id="KW-1185">Reference proteome</keyword>
<keyword evidence="1" id="KW-0732">Signal</keyword>
<evidence type="ECO:0000256" key="1">
    <source>
        <dbReference type="SAM" id="SignalP"/>
    </source>
</evidence>
<dbReference type="EMBL" id="VAJM01000020">
    <property type="protein sequence ID" value="TLM87887.1"/>
    <property type="molecule type" value="Genomic_DNA"/>
</dbReference>
<organism evidence="2 3">
    <name type="scientific">Hymenobacter jeollabukensis</name>
    <dbReference type="NCBI Taxonomy" id="2025313"/>
    <lineage>
        <taxon>Bacteria</taxon>
        <taxon>Pseudomonadati</taxon>
        <taxon>Bacteroidota</taxon>
        <taxon>Cytophagia</taxon>
        <taxon>Cytophagales</taxon>
        <taxon>Hymenobacteraceae</taxon>
        <taxon>Hymenobacter</taxon>
    </lineage>
</organism>
<comment type="caution">
    <text evidence="2">The sequence shown here is derived from an EMBL/GenBank/DDBJ whole genome shotgun (WGS) entry which is preliminary data.</text>
</comment>
<protein>
    <recommendedName>
        <fullName evidence="4">T9SS type A sorting domain-containing protein</fullName>
    </recommendedName>
</protein>
<proteinExistence type="predicted"/>
<reference evidence="2 3" key="1">
    <citation type="submission" date="2019-05" db="EMBL/GenBank/DDBJ databases">
        <title>Hymenobacter edaphi sp. nov., isolated from abandoned arsenic-contaminated farmland soil.</title>
        <authorList>
            <person name="Nie L."/>
        </authorList>
    </citation>
    <scope>NUCLEOTIDE SEQUENCE [LARGE SCALE GENOMIC DNA]</scope>
    <source>
        <strain evidence="2 3">1-3-3-8</strain>
    </source>
</reference>
<name>A0A5R8WHW3_9BACT</name>
<evidence type="ECO:0008006" key="4">
    <source>
        <dbReference type="Google" id="ProtNLM"/>
    </source>
</evidence>
<dbReference type="RefSeq" id="WP_138082276.1">
    <property type="nucleotide sequence ID" value="NZ_VAJM01000020.1"/>
</dbReference>
<dbReference type="OrthoDB" id="883498at2"/>
<dbReference type="AlphaFoldDB" id="A0A5R8WHW3"/>
<evidence type="ECO:0000313" key="2">
    <source>
        <dbReference type="EMBL" id="TLM87887.1"/>
    </source>
</evidence>
<gene>
    <name evidence="2" type="ORF">FDY95_24915</name>
</gene>
<feature type="signal peptide" evidence="1">
    <location>
        <begin position="1"/>
        <end position="28"/>
    </location>
</feature>